<dbReference type="EMBL" id="WSEK01000005">
    <property type="protein sequence ID" value="MVQ51850.1"/>
    <property type="molecule type" value="Genomic_DNA"/>
</dbReference>
<dbReference type="AlphaFoldDB" id="A0A6L6XX64"/>
<dbReference type="Proteomes" id="UP000473525">
    <property type="component" value="Unassembled WGS sequence"/>
</dbReference>
<gene>
    <name evidence="1" type="ORF">GON03_21940</name>
</gene>
<proteinExistence type="predicted"/>
<dbReference type="InterPro" id="IPR035903">
    <property type="entry name" value="HesB-like_dom_sf"/>
</dbReference>
<evidence type="ECO:0000313" key="2">
    <source>
        <dbReference type="Proteomes" id="UP000473525"/>
    </source>
</evidence>
<protein>
    <submittedName>
        <fullName evidence="1">Fe-S cluster assembly protein HesB</fullName>
    </submittedName>
</protein>
<keyword evidence="2" id="KW-1185">Reference proteome</keyword>
<name>A0A6L6XX64_9ACTN</name>
<accession>A0A6L6XX64</accession>
<evidence type="ECO:0000313" key="1">
    <source>
        <dbReference type="EMBL" id="MVQ51850.1"/>
    </source>
</evidence>
<dbReference type="SUPFAM" id="SSF89360">
    <property type="entry name" value="HesB-like domain"/>
    <property type="match status" value="1"/>
</dbReference>
<comment type="caution">
    <text evidence="1">The sequence shown here is derived from an EMBL/GenBank/DDBJ whole genome shotgun (WGS) entry which is preliminary data.</text>
</comment>
<organism evidence="1 2">
    <name type="scientific">Nocardioides agri</name>
    <dbReference type="NCBI Taxonomy" id="2682843"/>
    <lineage>
        <taxon>Bacteria</taxon>
        <taxon>Bacillati</taxon>
        <taxon>Actinomycetota</taxon>
        <taxon>Actinomycetes</taxon>
        <taxon>Propionibacteriales</taxon>
        <taxon>Nocardioidaceae</taxon>
        <taxon>Nocardioides</taxon>
    </lineage>
</organism>
<reference evidence="1 2" key="1">
    <citation type="submission" date="2019-12" db="EMBL/GenBank/DDBJ databases">
        <authorList>
            <person name="Huq M.A."/>
        </authorList>
    </citation>
    <scope>NUCLEOTIDE SEQUENCE [LARGE SCALE GENOMIC DNA]</scope>
    <source>
        <strain evidence="1 2">MAH-18</strain>
    </source>
</reference>
<sequence length="94" mass="9807">MLTLTDTATAIVTEITHQPGRSDAAGLRITTATTPEPAFEVTAAEQPEPGDQVVEQGEATVYLDAQAAELLDDKVLDAAVDPDGRVEFALGLQG</sequence>
<dbReference type="RefSeq" id="WP_157346879.1">
    <property type="nucleotide sequence ID" value="NZ_WSEK01000005.1"/>
</dbReference>
<dbReference type="Gene3D" id="2.60.300.12">
    <property type="entry name" value="HesB-like domain"/>
    <property type="match status" value="1"/>
</dbReference>